<evidence type="ECO:0000256" key="1">
    <source>
        <dbReference type="SAM" id="Phobius"/>
    </source>
</evidence>
<feature type="transmembrane region" description="Helical" evidence="1">
    <location>
        <begin position="154"/>
        <end position="174"/>
    </location>
</feature>
<dbReference type="Proteomes" id="UP000007523">
    <property type="component" value="Chromosome"/>
</dbReference>
<keyword evidence="3" id="KW-1185">Reference proteome</keyword>
<name>H6NGW8_9BACL</name>
<dbReference type="RefSeq" id="WP_014369012.1">
    <property type="nucleotide sequence ID" value="NC_016935.1"/>
</dbReference>
<feature type="transmembrane region" description="Helical" evidence="1">
    <location>
        <begin position="124"/>
        <end position="148"/>
    </location>
</feature>
<accession>H6NGW8</accession>
<evidence type="ECO:0000313" key="3">
    <source>
        <dbReference type="Proteomes" id="UP000007523"/>
    </source>
</evidence>
<organism evidence="2 3">
    <name type="scientific">Paenibacillus mucilaginosus 3016</name>
    <dbReference type="NCBI Taxonomy" id="1116391"/>
    <lineage>
        <taxon>Bacteria</taxon>
        <taxon>Bacillati</taxon>
        <taxon>Bacillota</taxon>
        <taxon>Bacilli</taxon>
        <taxon>Bacillales</taxon>
        <taxon>Paenibacillaceae</taxon>
        <taxon>Paenibacillus</taxon>
    </lineage>
</organism>
<proteinExistence type="predicted"/>
<dbReference type="InterPro" id="IPR048147">
    <property type="entry name" value="CBO0543-like"/>
</dbReference>
<keyword evidence="1" id="KW-1133">Transmembrane helix</keyword>
<evidence type="ECO:0000313" key="2">
    <source>
        <dbReference type="EMBL" id="AFC28410.1"/>
    </source>
</evidence>
<feature type="transmembrane region" description="Helical" evidence="1">
    <location>
        <begin position="33"/>
        <end position="51"/>
    </location>
</feature>
<dbReference type="EMBL" id="CP003235">
    <property type="protein sequence ID" value="AFC28410.1"/>
    <property type="molecule type" value="Genomic_DNA"/>
</dbReference>
<dbReference type="KEGG" id="pmq:PM3016_1485"/>
<feature type="transmembrane region" description="Helical" evidence="1">
    <location>
        <begin position="98"/>
        <end position="117"/>
    </location>
</feature>
<sequence length="211" mass="24733">MDKNLQSELQTVSEKLKNLHTDYWNQYIFSWEWYLLLGILIVPWLIVVLLFRHQRLKKAEYAIFTLLVSFLASLLDQLGLGFNLFLYPIKIIPAFHTFLPGSLSVFPTVLLLLFHYYYTNSMKFFAGVMFFAAATSFIAQPLLVYWDMYEINRWHYTASFVTTVFIAAAARYLTNKITITSPLKKKPSSSKIKKIKISMRWFKQKARKTTG</sequence>
<keyword evidence="1" id="KW-0812">Transmembrane</keyword>
<dbReference type="STRING" id="1116391.PM3016_1485"/>
<gene>
    <name evidence="2" type="ORF">PM3016_1485</name>
</gene>
<protein>
    <submittedName>
        <fullName evidence="2">Uncharacterized protein</fullName>
    </submittedName>
</protein>
<keyword evidence="1" id="KW-0472">Membrane</keyword>
<dbReference type="NCBIfam" id="NF041644">
    <property type="entry name" value="CBO0543_fam"/>
    <property type="match status" value="1"/>
</dbReference>
<dbReference type="HOGENOM" id="CLU_112019_0_0_9"/>
<reference evidence="2 3" key="1">
    <citation type="journal article" date="2012" name="J. Bacteriol.">
        <title>Complete Genome Sequence of Paenibacillus mucilaginosus 3016, a Bacterium Functional as Microbial Fertilizer.</title>
        <authorList>
            <person name="Ma M."/>
            <person name="Wang Z."/>
            <person name="Li L."/>
            <person name="Jiang X."/>
            <person name="Guan D."/>
            <person name="Cao F."/>
            <person name="Chen H."/>
            <person name="Wang X."/>
            <person name="Shen D."/>
            <person name="Du B."/>
            <person name="Li J."/>
        </authorList>
    </citation>
    <scope>NUCLEOTIDE SEQUENCE [LARGE SCALE GENOMIC DNA]</scope>
    <source>
        <strain evidence="2 3">3016</strain>
    </source>
</reference>
<dbReference type="AlphaFoldDB" id="H6NGW8"/>
<feature type="transmembrane region" description="Helical" evidence="1">
    <location>
        <begin position="63"/>
        <end position="86"/>
    </location>
</feature>